<dbReference type="Proteomes" id="UP000321533">
    <property type="component" value="Chromosome"/>
</dbReference>
<dbReference type="EMBL" id="CP042435">
    <property type="protein sequence ID" value="QEC67228.1"/>
    <property type="molecule type" value="Genomic_DNA"/>
</dbReference>
<sequence>MKKLIISVFCLAFAAISFAQGDFKTQMTTAKTSYAAGKLEDAHFALEQAMQELDMIIGKEVLKIMPVKLDTLAMNAKDDHVSANAGFVGATIHRSYGTMGKASIEIINNSPLIGTLNTFLNSALLGGMMRDENTKVVKVQGYKARLEKQGENADGQSNYSLQIPFNSALMTITVNGTTETEILAMANTLPLQNIAKLIQ</sequence>
<keyword evidence="3" id="KW-1185">Reference proteome</keyword>
<reference evidence="2 3" key="1">
    <citation type="journal article" date="2016" name="Int. J. Syst. Evol. Microbiol.">
        <title>Panacibacter ginsenosidivorans gen. nov., sp. nov., with ginsenoside converting activity isolated from soil of a ginseng field.</title>
        <authorList>
            <person name="Siddiqi M.Z."/>
            <person name="Muhammad Shafi S."/>
            <person name="Choi K.D."/>
            <person name="Im W.T."/>
        </authorList>
    </citation>
    <scope>NUCLEOTIDE SEQUENCE [LARGE SCALE GENOMIC DNA]</scope>
    <source>
        <strain evidence="2 3">Gsoil1550</strain>
    </source>
</reference>
<evidence type="ECO:0000313" key="2">
    <source>
        <dbReference type="EMBL" id="QEC67228.1"/>
    </source>
</evidence>
<gene>
    <name evidence="2" type="ORF">FRZ67_07940</name>
</gene>
<dbReference type="OrthoDB" id="852824at2"/>
<dbReference type="RefSeq" id="WP_147189035.1">
    <property type="nucleotide sequence ID" value="NZ_CP042435.1"/>
</dbReference>
<proteinExistence type="predicted"/>
<dbReference type="KEGG" id="pgin:FRZ67_07940"/>
<feature type="signal peptide" evidence="1">
    <location>
        <begin position="1"/>
        <end position="19"/>
    </location>
</feature>
<dbReference type="AlphaFoldDB" id="A0A5B8VA93"/>
<evidence type="ECO:0008006" key="4">
    <source>
        <dbReference type="Google" id="ProtNLM"/>
    </source>
</evidence>
<accession>A0A5B8VA93</accession>
<organism evidence="2 3">
    <name type="scientific">Panacibacter ginsenosidivorans</name>
    <dbReference type="NCBI Taxonomy" id="1813871"/>
    <lineage>
        <taxon>Bacteria</taxon>
        <taxon>Pseudomonadati</taxon>
        <taxon>Bacteroidota</taxon>
        <taxon>Chitinophagia</taxon>
        <taxon>Chitinophagales</taxon>
        <taxon>Chitinophagaceae</taxon>
        <taxon>Panacibacter</taxon>
    </lineage>
</organism>
<protein>
    <recommendedName>
        <fullName evidence="4">DUF4251 domain-containing protein</fullName>
    </recommendedName>
</protein>
<evidence type="ECO:0000313" key="3">
    <source>
        <dbReference type="Proteomes" id="UP000321533"/>
    </source>
</evidence>
<feature type="chain" id="PRO_5023119703" description="DUF4251 domain-containing protein" evidence="1">
    <location>
        <begin position="20"/>
        <end position="199"/>
    </location>
</feature>
<name>A0A5B8VA93_9BACT</name>
<keyword evidence="1" id="KW-0732">Signal</keyword>
<evidence type="ECO:0000256" key="1">
    <source>
        <dbReference type="SAM" id="SignalP"/>
    </source>
</evidence>